<proteinExistence type="predicted"/>
<dbReference type="GO" id="GO:0005576">
    <property type="term" value="C:extracellular region"/>
    <property type="evidence" value="ECO:0007669"/>
    <property type="project" value="UniProtKB-SubCell"/>
</dbReference>
<dbReference type="InterPro" id="IPR018511">
    <property type="entry name" value="Hemolysin-typ_Ca-bd_CS"/>
</dbReference>
<feature type="compositionally biased region" description="Basic and acidic residues" evidence="3">
    <location>
        <begin position="79"/>
        <end position="95"/>
    </location>
</feature>
<reference evidence="4 5" key="1">
    <citation type="submission" date="2017-09" db="EMBL/GenBank/DDBJ databases">
        <title>Paracoccus alkalisoli sp. nov., isolated from saline alkaline soil.</title>
        <authorList>
            <person name="Dong X."/>
            <person name="Zhang G."/>
        </authorList>
    </citation>
    <scope>NUCLEOTIDE SEQUENCE [LARGE SCALE GENOMIC DNA]</scope>
    <source>
        <strain evidence="4 5">WN007</strain>
    </source>
</reference>
<comment type="subcellular location">
    <subcellularLocation>
        <location evidence="1">Secreted</location>
    </subcellularLocation>
</comment>
<keyword evidence="5" id="KW-1185">Reference proteome</keyword>
<feature type="region of interest" description="Disordered" evidence="3">
    <location>
        <begin position="19"/>
        <end position="95"/>
    </location>
</feature>
<dbReference type="InterPro" id="IPR011049">
    <property type="entry name" value="Serralysin-like_metalloprot_C"/>
</dbReference>
<sequence>MLVLLGLASMMMLALVIDPSSEDGEGEDEDLLSPDDPDAPASEEPGDEEAVRPIIGTDSDDWLEGLQRDDRITGAGGDDDIRAGGGDDHVAGDDGDDVIHGDYTLDDFGDDTLLGAAGGDMLVGEGGRDVLDGGAGDDTLFGGEGDDLAQGGTGTDWLAGGAGNDTLRAGAGADDLSGDEGDDLLVADEQDGECDWLHGGEGDDTLWGVSGDWLEGGADRDLFTLPADGVAGQAPATVADFDPDEDRLELVLPEDQIASAEITLDLQPDGSGLVLLNGQAVAHVLNAAGLDAAQIALRAA</sequence>
<keyword evidence="2" id="KW-0964">Secreted</keyword>
<evidence type="ECO:0000313" key="5">
    <source>
        <dbReference type="Proteomes" id="UP000218023"/>
    </source>
</evidence>
<accession>A0A2A2GJB7</accession>
<protein>
    <submittedName>
        <fullName evidence="4">Type I secretion protein</fullName>
    </submittedName>
</protein>
<dbReference type="Proteomes" id="UP000218023">
    <property type="component" value="Unassembled WGS sequence"/>
</dbReference>
<name>A0A2A2GJB7_9RHOB</name>
<dbReference type="GO" id="GO:0005509">
    <property type="term" value="F:calcium ion binding"/>
    <property type="evidence" value="ECO:0007669"/>
    <property type="project" value="InterPro"/>
</dbReference>
<dbReference type="EMBL" id="NSJZ01000008">
    <property type="protein sequence ID" value="PAU96989.1"/>
    <property type="molecule type" value="Genomic_DNA"/>
</dbReference>
<dbReference type="PRINTS" id="PR00313">
    <property type="entry name" value="CABNDNGRPT"/>
</dbReference>
<dbReference type="PANTHER" id="PTHR38340">
    <property type="entry name" value="S-LAYER PROTEIN"/>
    <property type="match status" value="1"/>
</dbReference>
<dbReference type="Gene3D" id="2.150.10.10">
    <property type="entry name" value="Serralysin-like metalloprotease, C-terminal"/>
    <property type="match status" value="4"/>
</dbReference>
<evidence type="ECO:0000256" key="1">
    <source>
        <dbReference type="ARBA" id="ARBA00004613"/>
    </source>
</evidence>
<dbReference type="InterPro" id="IPR050557">
    <property type="entry name" value="RTX_toxin/Mannuronan_C5-epim"/>
</dbReference>
<feature type="compositionally biased region" description="Acidic residues" evidence="3">
    <location>
        <begin position="20"/>
        <end position="38"/>
    </location>
</feature>
<evidence type="ECO:0000256" key="3">
    <source>
        <dbReference type="SAM" id="MobiDB-lite"/>
    </source>
</evidence>
<dbReference type="InterPro" id="IPR001343">
    <property type="entry name" value="Hemolysn_Ca-bd"/>
</dbReference>
<dbReference type="SUPFAM" id="SSF51120">
    <property type="entry name" value="beta-Roll"/>
    <property type="match status" value="1"/>
</dbReference>
<gene>
    <name evidence="4" type="ORF">CK240_10845</name>
</gene>
<evidence type="ECO:0000313" key="4">
    <source>
        <dbReference type="EMBL" id="PAU96989.1"/>
    </source>
</evidence>
<dbReference type="PANTHER" id="PTHR38340:SF1">
    <property type="entry name" value="S-LAYER PROTEIN"/>
    <property type="match status" value="1"/>
</dbReference>
<dbReference type="Pfam" id="PF00353">
    <property type="entry name" value="HemolysinCabind"/>
    <property type="match status" value="4"/>
</dbReference>
<dbReference type="PROSITE" id="PS00330">
    <property type="entry name" value="HEMOLYSIN_CALCIUM"/>
    <property type="match status" value="1"/>
</dbReference>
<dbReference type="OrthoDB" id="7771506at2"/>
<dbReference type="RefSeq" id="WP_095640364.1">
    <property type="nucleotide sequence ID" value="NZ_NSJZ01000008.1"/>
</dbReference>
<organism evidence="4 5">
    <name type="scientific">Paracoccus salipaludis</name>
    <dbReference type="NCBI Taxonomy" id="2032623"/>
    <lineage>
        <taxon>Bacteria</taxon>
        <taxon>Pseudomonadati</taxon>
        <taxon>Pseudomonadota</taxon>
        <taxon>Alphaproteobacteria</taxon>
        <taxon>Rhodobacterales</taxon>
        <taxon>Paracoccaceae</taxon>
        <taxon>Paracoccus</taxon>
    </lineage>
</organism>
<evidence type="ECO:0000256" key="2">
    <source>
        <dbReference type="ARBA" id="ARBA00022525"/>
    </source>
</evidence>
<dbReference type="AlphaFoldDB" id="A0A2A2GJB7"/>
<comment type="caution">
    <text evidence="4">The sequence shown here is derived from an EMBL/GenBank/DDBJ whole genome shotgun (WGS) entry which is preliminary data.</text>
</comment>